<dbReference type="Proteomes" id="UP000001357">
    <property type="component" value="Unassembled WGS sequence"/>
</dbReference>
<feature type="compositionally biased region" description="Low complexity" evidence="1">
    <location>
        <begin position="353"/>
        <end position="363"/>
    </location>
</feature>
<reference evidence="3 4" key="1">
    <citation type="journal article" date="2008" name="Nature">
        <title>The genome of the choanoflagellate Monosiga brevicollis and the origin of metazoans.</title>
        <authorList>
            <consortium name="JGI Sequencing"/>
            <person name="King N."/>
            <person name="Westbrook M.J."/>
            <person name="Young S.L."/>
            <person name="Kuo A."/>
            <person name="Abedin M."/>
            <person name="Chapman J."/>
            <person name="Fairclough S."/>
            <person name="Hellsten U."/>
            <person name="Isogai Y."/>
            <person name="Letunic I."/>
            <person name="Marr M."/>
            <person name="Pincus D."/>
            <person name="Putnam N."/>
            <person name="Rokas A."/>
            <person name="Wright K.J."/>
            <person name="Zuzow R."/>
            <person name="Dirks W."/>
            <person name="Good M."/>
            <person name="Goodstein D."/>
            <person name="Lemons D."/>
            <person name="Li W."/>
            <person name="Lyons J.B."/>
            <person name="Morris A."/>
            <person name="Nichols S."/>
            <person name="Richter D.J."/>
            <person name="Salamov A."/>
            <person name="Bork P."/>
            <person name="Lim W.A."/>
            <person name="Manning G."/>
            <person name="Miller W.T."/>
            <person name="McGinnis W."/>
            <person name="Shapiro H."/>
            <person name="Tjian R."/>
            <person name="Grigoriev I.V."/>
            <person name="Rokhsar D."/>
        </authorList>
    </citation>
    <scope>NUCLEOTIDE SEQUENCE [LARGE SCALE GENOMIC DNA]</scope>
    <source>
        <strain evidence="4">MX1 / ATCC 50154</strain>
    </source>
</reference>
<dbReference type="InterPro" id="IPR050164">
    <property type="entry name" value="Peptidase_C19"/>
</dbReference>
<dbReference type="InterPro" id="IPR001394">
    <property type="entry name" value="Peptidase_C19_UCH"/>
</dbReference>
<feature type="region of interest" description="Disordered" evidence="1">
    <location>
        <begin position="346"/>
        <end position="365"/>
    </location>
</feature>
<dbReference type="GO" id="GO:0004843">
    <property type="term" value="F:cysteine-type deubiquitinase activity"/>
    <property type="evidence" value="ECO:0007669"/>
    <property type="project" value="InterPro"/>
</dbReference>
<sequence>MADAENIAITKAEAALGHSETATKRNPVVLEEDGEPPHKRAAQGSGDDVSSQRKPPRSKTDVKFPLYPSSSSFKPNTIAQPPAKETLPRAGPSNSSSSAVAASPSGTPSHSFNSLSIGRTPIRLSPSVEDARYAALCGLDNMGNTCYLNSVLQCLRFLPLMSECLNYTSLLDKVPFSVDNHPLLLRWQLLMEDMADAEKSHRLRADQLFATRTISLAPTSFKHELGVANALFDSFMQQDAQECLRFLLNHLQEAQEAALQPASVPSSADGQQAEAPTALRRASLPLLPSSSLGRPVELDHEPELTDASASLSFVDQADLDMLESGPFGDSQDEYHNNWLQVQKMETENAPTPSDSGSGSRSNSLPDIDLQASALAPEHEYGAATASTVVIDDDEDANEDDDEEDEGNNGDEAGGDASSNGVVDNDGSDTSRSDAADKTDFAIRISSAESTGRDEGSISQQRELSSSVENAILVADASGSLDDNIVQVDGPMTAPIAHQASSPPDSSAEPKIPFTGSLFEGHMLYTTRCLTCDARSDRREAFHDISIPVPSEPQTLKACLAQLFGKRERMVGADKIFCEQCQAKQEATREMSVADLPPVLTLHLNRSDHLGAKASRCLTLPPILQQQNNPVTAIDYVAPSFIGGKQPTLDIILPWFGVQSCSMRRKAGLVRHCCVIKQRSKQQLRWRTGLGLPCPEGLLPKS</sequence>
<evidence type="ECO:0000259" key="2">
    <source>
        <dbReference type="PROSITE" id="PS50235"/>
    </source>
</evidence>
<protein>
    <recommendedName>
        <fullName evidence="2">USP domain-containing protein</fullName>
    </recommendedName>
</protein>
<evidence type="ECO:0000313" key="4">
    <source>
        <dbReference type="Proteomes" id="UP000001357"/>
    </source>
</evidence>
<dbReference type="InParanoid" id="A9V678"/>
<dbReference type="PANTHER" id="PTHR24006">
    <property type="entry name" value="UBIQUITIN CARBOXYL-TERMINAL HYDROLASE"/>
    <property type="match status" value="1"/>
</dbReference>
<dbReference type="GO" id="GO:0016579">
    <property type="term" value="P:protein deubiquitination"/>
    <property type="evidence" value="ECO:0007669"/>
    <property type="project" value="InterPro"/>
</dbReference>
<feature type="compositionally biased region" description="Basic and acidic residues" evidence="1">
    <location>
        <begin position="428"/>
        <end position="440"/>
    </location>
</feature>
<dbReference type="Pfam" id="PF13423">
    <property type="entry name" value="UCH_1"/>
    <property type="match status" value="1"/>
</dbReference>
<organism evidence="3 4">
    <name type="scientific">Monosiga brevicollis</name>
    <name type="common">Choanoflagellate</name>
    <dbReference type="NCBI Taxonomy" id="81824"/>
    <lineage>
        <taxon>Eukaryota</taxon>
        <taxon>Choanoflagellata</taxon>
        <taxon>Craspedida</taxon>
        <taxon>Salpingoecidae</taxon>
        <taxon>Monosiga</taxon>
    </lineage>
</organism>
<dbReference type="InterPro" id="IPR038765">
    <property type="entry name" value="Papain-like_cys_pep_sf"/>
</dbReference>
<feature type="region of interest" description="Disordered" evidence="1">
    <location>
        <begin position="1"/>
        <end position="116"/>
    </location>
</feature>
<dbReference type="KEGG" id="mbr:MONBRDRAFT_27754"/>
<gene>
    <name evidence="3" type="ORF">MONBRDRAFT_27754</name>
</gene>
<dbReference type="Gene3D" id="3.90.70.10">
    <property type="entry name" value="Cysteine proteinases"/>
    <property type="match status" value="2"/>
</dbReference>
<dbReference type="SUPFAM" id="SSF54001">
    <property type="entry name" value="Cysteine proteinases"/>
    <property type="match status" value="1"/>
</dbReference>
<name>A9V678_MONBE</name>
<feature type="domain" description="USP" evidence="2">
    <location>
        <begin position="137"/>
        <end position="701"/>
    </location>
</feature>
<dbReference type="Pfam" id="PF00443">
    <property type="entry name" value="UCH"/>
    <property type="match status" value="1"/>
</dbReference>
<dbReference type="FunFam" id="3.90.70.10:FF:000391">
    <property type="entry name" value="Predicted protein"/>
    <property type="match status" value="1"/>
</dbReference>
<dbReference type="PROSITE" id="PS50235">
    <property type="entry name" value="USP_3"/>
    <property type="match status" value="1"/>
</dbReference>
<feature type="region of interest" description="Disordered" evidence="1">
    <location>
        <begin position="380"/>
        <end position="440"/>
    </location>
</feature>
<dbReference type="eggNOG" id="KOG1864">
    <property type="taxonomic scope" value="Eukaryota"/>
</dbReference>
<dbReference type="STRING" id="81824.A9V678"/>
<accession>A9V678</accession>
<dbReference type="AlphaFoldDB" id="A9V678"/>
<dbReference type="PROSITE" id="PS00972">
    <property type="entry name" value="USP_1"/>
    <property type="match status" value="1"/>
</dbReference>
<dbReference type="RefSeq" id="XP_001748180.1">
    <property type="nucleotide sequence ID" value="XM_001748128.1"/>
</dbReference>
<evidence type="ECO:0000256" key="1">
    <source>
        <dbReference type="SAM" id="MobiDB-lite"/>
    </source>
</evidence>
<feature type="compositionally biased region" description="Polar residues" evidence="1">
    <location>
        <begin position="68"/>
        <end position="79"/>
    </location>
</feature>
<dbReference type="EMBL" id="CH991562">
    <property type="protein sequence ID" value="EDQ86941.1"/>
    <property type="molecule type" value="Genomic_DNA"/>
</dbReference>
<feature type="compositionally biased region" description="Acidic residues" evidence="1">
    <location>
        <begin position="390"/>
        <end position="408"/>
    </location>
</feature>
<dbReference type="GeneID" id="5893405"/>
<dbReference type="eggNOG" id="KOG1868">
    <property type="taxonomic scope" value="Eukaryota"/>
</dbReference>
<dbReference type="InterPro" id="IPR028881">
    <property type="entry name" value="PAN2_UCH_dom"/>
</dbReference>
<dbReference type="InterPro" id="IPR018200">
    <property type="entry name" value="USP_CS"/>
</dbReference>
<proteinExistence type="predicted"/>
<keyword evidence="4" id="KW-1185">Reference proteome</keyword>
<evidence type="ECO:0000313" key="3">
    <source>
        <dbReference type="EMBL" id="EDQ86941.1"/>
    </source>
</evidence>
<dbReference type="FunCoup" id="A9V678">
    <property type="interactions" value="1488"/>
</dbReference>
<dbReference type="InterPro" id="IPR028889">
    <property type="entry name" value="USP"/>
</dbReference>
<feature type="compositionally biased region" description="Low complexity" evidence="1">
    <location>
        <begin position="88"/>
        <end position="109"/>
    </location>
</feature>